<reference evidence="2" key="1">
    <citation type="journal article" date="2019" name="Nat. Commun.">
        <title>Genome-wide association mapping of date palm fruit traits.</title>
        <authorList>
            <person name="Hazzouri K.M."/>
            <person name="Gros-Balthazard M."/>
            <person name="Flowers J.M."/>
            <person name="Copetti D."/>
            <person name="Lemansour A."/>
            <person name="Lebrun M."/>
            <person name="Masmoudi K."/>
            <person name="Ferrand S."/>
            <person name="Dhar M.I."/>
            <person name="Fresquez Z.A."/>
            <person name="Rosas U."/>
            <person name="Zhang J."/>
            <person name="Talag J."/>
            <person name="Lee S."/>
            <person name="Kudrna D."/>
            <person name="Powell R.F."/>
            <person name="Leitch I.J."/>
            <person name="Krueger R.R."/>
            <person name="Wing R.A."/>
            <person name="Amiri K.M.A."/>
            <person name="Purugganan M.D."/>
        </authorList>
    </citation>
    <scope>NUCLEOTIDE SEQUENCE [LARGE SCALE GENOMIC DNA]</scope>
    <source>
        <strain evidence="2">cv. Khalas</strain>
    </source>
</reference>
<dbReference type="OrthoDB" id="1737434at2759"/>
<dbReference type="Proteomes" id="UP000228380">
    <property type="component" value="Chromosome 13"/>
</dbReference>
<name>A0A8B9AU54_PHODC</name>
<feature type="compositionally biased region" description="Low complexity" evidence="1">
    <location>
        <begin position="20"/>
        <end position="34"/>
    </location>
</feature>
<evidence type="ECO:0000313" key="2">
    <source>
        <dbReference type="Proteomes" id="UP000228380"/>
    </source>
</evidence>
<dbReference type="RefSeq" id="XP_038989102.1">
    <property type="nucleotide sequence ID" value="XM_039133174.1"/>
</dbReference>
<organism evidence="2 3">
    <name type="scientific">Phoenix dactylifera</name>
    <name type="common">Date palm</name>
    <dbReference type="NCBI Taxonomy" id="42345"/>
    <lineage>
        <taxon>Eukaryota</taxon>
        <taxon>Viridiplantae</taxon>
        <taxon>Streptophyta</taxon>
        <taxon>Embryophyta</taxon>
        <taxon>Tracheophyta</taxon>
        <taxon>Spermatophyta</taxon>
        <taxon>Magnoliopsida</taxon>
        <taxon>Liliopsida</taxon>
        <taxon>Arecaceae</taxon>
        <taxon>Coryphoideae</taxon>
        <taxon>Phoeniceae</taxon>
        <taxon>Phoenix</taxon>
    </lineage>
</organism>
<feature type="region of interest" description="Disordered" evidence="1">
    <location>
        <begin position="1"/>
        <end position="126"/>
    </location>
</feature>
<sequence>MVDYDGSPLQKPGSTDVSRAGGSSVTESATSESSKPSPEANKDLGSHDKDGIFSDSDAEDTGSSSSRYAQAVSNGRGPSIFGGSESKASLKETTEIAQGIEQVSLKNEGVTQSPDARVTNDENSSKSCSMLEAHSLDSTSASVIEAIAAGASVFSFGDEDDLEVSDLAI</sequence>
<accession>A0A8B9AU54</accession>
<protein>
    <submittedName>
        <fullName evidence="3">Phosphatidylinositol 3,4,5-trisphosphate 3-phosphatase and protein-tyrosine-phosphatase PTEN2A-like</fullName>
    </submittedName>
</protein>
<keyword evidence="2" id="KW-1185">Reference proteome</keyword>
<gene>
    <name evidence="3" type="primary">LOC120112951</name>
</gene>
<feature type="compositionally biased region" description="Basic and acidic residues" evidence="1">
    <location>
        <begin position="40"/>
        <end position="52"/>
    </location>
</feature>
<proteinExistence type="predicted"/>
<dbReference type="GeneID" id="120112951"/>
<evidence type="ECO:0000313" key="3">
    <source>
        <dbReference type="RefSeq" id="XP_038989102.1"/>
    </source>
</evidence>
<evidence type="ECO:0000256" key="1">
    <source>
        <dbReference type="SAM" id="MobiDB-lite"/>
    </source>
</evidence>
<feature type="compositionally biased region" description="Polar residues" evidence="1">
    <location>
        <begin position="61"/>
        <end position="73"/>
    </location>
</feature>
<dbReference type="AlphaFoldDB" id="A0A8B9AU54"/>
<dbReference type="KEGG" id="pda:120112951"/>
<reference evidence="3" key="2">
    <citation type="submission" date="2025-08" db="UniProtKB">
        <authorList>
            <consortium name="RefSeq"/>
        </authorList>
    </citation>
    <scope>IDENTIFICATION</scope>
    <source>
        <tissue evidence="3">Young leaves</tissue>
    </source>
</reference>